<dbReference type="PANTHER" id="PTHR43280:SF28">
    <property type="entry name" value="HTH-TYPE TRANSCRIPTIONAL ACTIVATOR RHAS"/>
    <property type="match status" value="1"/>
</dbReference>
<proteinExistence type="predicted"/>
<dbReference type="EMBL" id="JALPRK010000001">
    <property type="protein sequence ID" value="MCK8485892.1"/>
    <property type="molecule type" value="Genomic_DNA"/>
</dbReference>
<comment type="caution">
    <text evidence="7">The sequence shown here is derived from an EMBL/GenBank/DDBJ whole genome shotgun (WGS) entry which is preliminary data.</text>
</comment>
<keyword evidence="4" id="KW-0597">Phosphoprotein</keyword>
<dbReference type="InterPro" id="IPR011006">
    <property type="entry name" value="CheY-like_superfamily"/>
</dbReference>
<organism evidence="7 8">
    <name type="scientific">Paenibacillus mellifer</name>
    <dbReference type="NCBI Taxonomy" id="2937794"/>
    <lineage>
        <taxon>Bacteria</taxon>
        <taxon>Bacillati</taxon>
        <taxon>Bacillota</taxon>
        <taxon>Bacilli</taxon>
        <taxon>Bacillales</taxon>
        <taxon>Paenibacillaceae</taxon>
        <taxon>Paenibacillus</taxon>
    </lineage>
</organism>
<protein>
    <submittedName>
        <fullName evidence="7">Response regulator</fullName>
    </submittedName>
</protein>
<dbReference type="GO" id="GO:0003700">
    <property type="term" value="F:DNA-binding transcription factor activity"/>
    <property type="evidence" value="ECO:0007669"/>
    <property type="project" value="InterPro"/>
</dbReference>
<dbReference type="InterPro" id="IPR018060">
    <property type="entry name" value="HTH_AraC"/>
</dbReference>
<evidence type="ECO:0000259" key="6">
    <source>
        <dbReference type="PROSITE" id="PS50110"/>
    </source>
</evidence>
<keyword evidence="1" id="KW-0805">Transcription regulation</keyword>
<feature type="modified residue" description="4-aspartylphosphate" evidence="4">
    <location>
        <position position="53"/>
    </location>
</feature>
<feature type="domain" description="Response regulatory" evidence="6">
    <location>
        <begin position="2"/>
        <end position="118"/>
    </location>
</feature>
<dbReference type="Gene3D" id="1.10.10.60">
    <property type="entry name" value="Homeodomain-like"/>
    <property type="match status" value="2"/>
</dbReference>
<dbReference type="Pfam" id="PF00072">
    <property type="entry name" value="Response_reg"/>
    <property type="match status" value="1"/>
</dbReference>
<dbReference type="Pfam" id="PF12833">
    <property type="entry name" value="HTH_18"/>
    <property type="match status" value="1"/>
</dbReference>
<dbReference type="SUPFAM" id="SSF52172">
    <property type="entry name" value="CheY-like"/>
    <property type="match status" value="1"/>
</dbReference>
<dbReference type="PANTHER" id="PTHR43280">
    <property type="entry name" value="ARAC-FAMILY TRANSCRIPTIONAL REGULATOR"/>
    <property type="match status" value="1"/>
</dbReference>
<dbReference type="SUPFAM" id="SSF46689">
    <property type="entry name" value="Homeodomain-like"/>
    <property type="match status" value="2"/>
</dbReference>
<name>A0A9X1XV40_9BACL</name>
<dbReference type="CDD" id="cd17536">
    <property type="entry name" value="REC_YesN-like"/>
    <property type="match status" value="1"/>
</dbReference>
<evidence type="ECO:0000256" key="4">
    <source>
        <dbReference type="PROSITE-ProRule" id="PRU00169"/>
    </source>
</evidence>
<reference evidence="7" key="1">
    <citation type="submission" date="2022-04" db="EMBL/GenBank/DDBJ databases">
        <authorList>
            <person name="Seo M.-J."/>
        </authorList>
    </citation>
    <scope>NUCLEOTIDE SEQUENCE</scope>
    <source>
        <strain evidence="7">MBLB2552</strain>
    </source>
</reference>
<evidence type="ECO:0000256" key="1">
    <source>
        <dbReference type="ARBA" id="ARBA00023015"/>
    </source>
</evidence>
<feature type="domain" description="HTH araC/xylS-type" evidence="5">
    <location>
        <begin position="290"/>
        <end position="388"/>
    </location>
</feature>
<dbReference type="SMART" id="SM00342">
    <property type="entry name" value="HTH_ARAC"/>
    <property type="match status" value="1"/>
</dbReference>
<keyword evidence="8" id="KW-1185">Reference proteome</keyword>
<dbReference type="InterPro" id="IPR020449">
    <property type="entry name" value="Tscrpt_reg_AraC-type_HTH"/>
</dbReference>
<dbReference type="InterPro" id="IPR009057">
    <property type="entry name" value="Homeodomain-like_sf"/>
</dbReference>
<keyword evidence="3" id="KW-0804">Transcription</keyword>
<dbReference type="PRINTS" id="PR00032">
    <property type="entry name" value="HTHARAC"/>
</dbReference>
<dbReference type="PROSITE" id="PS50110">
    <property type="entry name" value="RESPONSE_REGULATORY"/>
    <property type="match status" value="1"/>
</dbReference>
<dbReference type="PROSITE" id="PS01124">
    <property type="entry name" value="HTH_ARAC_FAMILY_2"/>
    <property type="match status" value="1"/>
</dbReference>
<dbReference type="GO" id="GO:0043565">
    <property type="term" value="F:sequence-specific DNA binding"/>
    <property type="evidence" value="ECO:0007669"/>
    <property type="project" value="InterPro"/>
</dbReference>
<evidence type="ECO:0000313" key="8">
    <source>
        <dbReference type="Proteomes" id="UP001139534"/>
    </source>
</evidence>
<keyword evidence="2" id="KW-0238">DNA-binding</keyword>
<evidence type="ECO:0000256" key="3">
    <source>
        <dbReference type="ARBA" id="ARBA00023163"/>
    </source>
</evidence>
<dbReference type="InterPro" id="IPR001789">
    <property type="entry name" value="Sig_transdc_resp-reg_receiver"/>
</dbReference>
<dbReference type="Gene3D" id="3.40.50.2300">
    <property type="match status" value="1"/>
</dbReference>
<accession>A0A9X1XV40</accession>
<sequence length="406" mass="46568">MNILIADDERAIREGIKRTIKRIYPEYAVDLAEGAEDAVKLMGEKRFDIVLTDILMPGMNGLEFMRISKRKFPQVKWVVISAHSEFAYAQEAVRLGARDYLLKPIGKTRLQEIIGTLAAEIREEGELIKEEELLKANLKYLREGVFQRLASGLDIGNLDLTPFMEDHLSFYLMMVQMDAGDKSVRLEHFIVENVLSELIERHGRGFVVSYDRQSLLGLITPRDPERIGQFQDEVKAHMKHYLKVPFQIVHSGLNNDFKAVPQVVMRMKQASDSPVTLLDAPKGSGEKAIDVALQFIKEHYNEDISLEKVASIVYLNPAYFSQLFKQKVGLGYKEYVTSLRLEQAKQLLLNPKLKVAEIAEYIGYQDMRHFTQMFRKKYHVTPNEYRQQQNINILLASGGTKESQVK</sequence>
<evidence type="ECO:0000313" key="7">
    <source>
        <dbReference type="EMBL" id="MCK8485892.1"/>
    </source>
</evidence>
<evidence type="ECO:0000259" key="5">
    <source>
        <dbReference type="PROSITE" id="PS01124"/>
    </source>
</evidence>
<dbReference type="SMART" id="SM00448">
    <property type="entry name" value="REC"/>
    <property type="match status" value="1"/>
</dbReference>
<gene>
    <name evidence="7" type="ORF">M0651_01765</name>
</gene>
<evidence type="ECO:0000256" key="2">
    <source>
        <dbReference type="ARBA" id="ARBA00023125"/>
    </source>
</evidence>
<dbReference type="AlphaFoldDB" id="A0A9X1XV40"/>
<dbReference type="Proteomes" id="UP001139534">
    <property type="component" value="Unassembled WGS sequence"/>
</dbReference>
<dbReference type="RefSeq" id="WP_248550121.1">
    <property type="nucleotide sequence ID" value="NZ_JALPRK010000001.1"/>
</dbReference>
<dbReference type="GO" id="GO:0000160">
    <property type="term" value="P:phosphorelay signal transduction system"/>
    <property type="evidence" value="ECO:0007669"/>
    <property type="project" value="InterPro"/>
</dbReference>